<protein>
    <submittedName>
        <fullName evidence="1">Uncharacterized protein</fullName>
    </submittedName>
</protein>
<dbReference type="Proteomes" id="UP000030104">
    <property type="component" value="Unassembled WGS sequence"/>
</dbReference>
<evidence type="ECO:0000313" key="2">
    <source>
        <dbReference type="Proteomes" id="UP000030104"/>
    </source>
</evidence>
<dbReference type="EMBL" id="JQGA01000780">
    <property type="protein sequence ID" value="KGO73768.1"/>
    <property type="molecule type" value="Genomic_DNA"/>
</dbReference>
<comment type="caution">
    <text evidence="1">The sequence shown here is derived from an EMBL/GenBank/DDBJ whole genome shotgun (WGS) entry which is preliminary data.</text>
</comment>
<dbReference type="AlphaFoldDB" id="A0A0A2L3J6"/>
<dbReference type="PhylomeDB" id="A0A0A2L3J6"/>
<reference evidence="1 2" key="1">
    <citation type="journal article" date="2015" name="Mol. Plant Microbe Interact.">
        <title>Genome, transcriptome, and functional analyses of Penicillium expansum provide new insights into secondary metabolism and pathogenicity.</title>
        <authorList>
            <person name="Ballester A.R."/>
            <person name="Marcet-Houben M."/>
            <person name="Levin E."/>
            <person name="Sela N."/>
            <person name="Selma-Lazaro C."/>
            <person name="Carmona L."/>
            <person name="Wisniewski M."/>
            <person name="Droby S."/>
            <person name="Gonzalez-Candelas L."/>
            <person name="Gabaldon T."/>
        </authorList>
    </citation>
    <scope>NUCLEOTIDE SEQUENCE [LARGE SCALE GENOMIC DNA]</scope>
    <source>
        <strain evidence="1 2">PHI-1</strain>
    </source>
</reference>
<dbReference type="OrthoDB" id="5235678at2759"/>
<dbReference type="HOGENOM" id="CLU_152044_1_0_1"/>
<sequence>MATNAKVISTKLIGVLSLGERMVKVGYVDKTDAWNRPYLSPEIQAKFKATSEKKLSSLKPETDMVALQETPHTSESDNRTHFTAVEMDGNGVVIAKRHFVVE</sequence>
<name>A0A0A2L3J6_PENIT</name>
<dbReference type="OMA" id="IASKHYY"/>
<organism evidence="1 2">
    <name type="scientific">Penicillium italicum</name>
    <name type="common">Blue mold</name>
    <dbReference type="NCBI Taxonomy" id="40296"/>
    <lineage>
        <taxon>Eukaryota</taxon>
        <taxon>Fungi</taxon>
        <taxon>Dikarya</taxon>
        <taxon>Ascomycota</taxon>
        <taxon>Pezizomycotina</taxon>
        <taxon>Eurotiomycetes</taxon>
        <taxon>Eurotiomycetidae</taxon>
        <taxon>Eurotiales</taxon>
        <taxon>Aspergillaceae</taxon>
        <taxon>Penicillium</taxon>
    </lineage>
</organism>
<gene>
    <name evidence="1" type="ORF">PITC_039790</name>
</gene>
<accession>A0A0A2L3J6</accession>
<keyword evidence="2" id="KW-1185">Reference proteome</keyword>
<proteinExistence type="predicted"/>
<evidence type="ECO:0000313" key="1">
    <source>
        <dbReference type="EMBL" id="KGO73768.1"/>
    </source>
</evidence>